<keyword evidence="8" id="KW-1185">Reference proteome</keyword>
<feature type="transmembrane region" description="Helical" evidence="6">
    <location>
        <begin position="334"/>
        <end position="354"/>
    </location>
</feature>
<comment type="subcellular location">
    <subcellularLocation>
        <location evidence="1">Cell membrane</location>
        <topology evidence="1">Multi-pass membrane protein</topology>
    </subcellularLocation>
</comment>
<keyword evidence="5 6" id="KW-0472">Membrane</keyword>
<dbReference type="RefSeq" id="WP_284198279.1">
    <property type="nucleotide sequence ID" value="NZ_BSOG01000007.1"/>
</dbReference>
<dbReference type="PANTHER" id="PTHR33529:SF2">
    <property type="entry name" value="LIPOPOLYSACCHARIDE EXPORT SYSTEM PERMEASE PROTEIN LPTG"/>
    <property type="match status" value="1"/>
</dbReference>
<name>A0ABQ5YJL0_9NEIS</name>
<keyword evidence="2" id="KW-1003">Cell membrane</keyword>
<feature type="transmembrane region" description="Helical" evidence="6">
    <location>
        <begin position="275"/>
        <end position="293"/>
    </location>
</feature>
<feature type="transmembrane region" description="Helical" evidence="6">
    <location>
        <begin position="96"/>
        <end position="117"/>
    </location>
</feature>
<gene>
    <name evidence="7" type="ORF">GCM10007907_40020</name>
</gene>
<sequence length="358" mass="40578">MKSLSRYLIAEVTRSSLFVLAGLLGLFLFFDLIGELRDMGQGSYTFSKLLAYVLLLIPGHAYELMPIAVLIGGMIGLSMLNQHSELTVMRVGGLSVWRLLGILGIAGLFFALITMAAGEYLAPTAERAATQLRLAAKGQLVAQNNRSGFWLKDDSSFVNVREVLPDQTLRHVHVYLFDDQRQMTAYGYARFGDWQKSEQAWKLREIILTNFHGDKVDVQHMPEYLWRSVLTPDTLQVLLVKPEQMSVLTLLDYIDHLARNQQKTSRYEIALWSKLVYPFACLAMLIIALPFAQTQRRAGGVGMKLFIGIMLGLGFYFVNKLVGHFGLLYDWPPLLAAILPSTLFLILALFLLWWQERR</sequence>
<accession>A0ABQ5YJL0</accession>
<evidence type="ECO:0000256" key="2">
    <source>
        <dbReference type="ARBA" id="ARBA00022475"/>
    </source>
</evidence>
<protein>
    <submittedName>
        <fullName evidence="7">LPS export ABC transporter permease LptG</fullName>
    </submittedName>
</protein>
<feature type="transmembrane region" description="Helical" evidence="6">
    <location>
        <begin position="12"/>
        <end position="30"/>
    </location>
</feature>
<organism evidence="7 8">
    <name type="scientific">Chitinimonas prasina</name>
    <dbReference type="NCBI Taxonomy" id="1434937"/>
    <lineage>
        <taxon>Bacteria</taxon>
        <taxon>Pseudomonadati</taxon>
        <taxon>Pseudomonadota</taxon>
        <taxon>Betaproteobacteria</taxon>
        <taxon>Neisseriales</taxon>
        <taxon>Chitinibacteraceae</taxon>
        <taxon>Chitinimonas</taxon>
    </lineage>
</organism>
<dbReference type="PANTHER" id="PTHR33529">
    <property type="entry name" value="SLR0882 PROTEIN-RELATED"/>
    <property type="match status" value="1"/>
</dbReference>
<evidence type="ECO:0000313" key="8">
    <source>
        <dbReference type="Proteomes" id="UP001156706"/>
    </source>
</evidence>
<dbReference type="EMBL" id="BSOG01000007">
    <property type="protein sequence ID" value="GLR15212.1"/>
    <property type="molecule type" value="Genomic_DNA"/>
</dbReference>
<evidence type="ECO:0000256" key="4">
    <source>
        <dbReference type="ARBA" id="ARBA00022989"/>
    </source>
</evidence>
<proteinExistence type="predicted"/>
<dbReference type="Pfam" id="PF03739">
    <property type="entry name" value="LptF_LptG"/>
    <property type="match status" value="1"/>
</dbReference>
<dbReference type="Proteomes" id="UP001156706">
    <property type="component" value="Unassembled WGS sequence"/>
</dbReference>
<keyword evidence="4 6" id="KW-1133">Transmembrane helix</keyword>
<feature type="transmembrane region" description="Helical" evidence="6">
    <location>
        <begin position="305"/>
        <end position="322"/>
    </location>
</feature>
<evidence type="ECO:0000256" key="5">
    <source>
        <dbReference type="ARBA" id="ARBA00023136"/>
    </source>
</evidence>
<dbReference type="NCBIfam" id="TIGR04408">
    <property type="entry name" value="LptG_lptG"/>
    <property type="match status" value="1"/>
</dbReference>
<keyword evidence="3 6" id="KW-0812">Transmembrane</keyword>
<dbReference type="InterPro" id="IPR030923">
    <property type="entry name" value="LptG"/>
</dbReference>
<evidence type="ECO:0000256" key="6">
    <source>
        <dbReference type="SAM" id="Phobius"/>
    </source>
</evidence>
<comment type="caution">
    <text evidence="7">The sequence shown here is derived from an EMBL/GenBank/DDBJ whole genome shotgun (WGS) entry which is preliminary data.</text>
</comment>
<evidence type="ECO:0000256" key="3">
    <source>
        <dbReference type="ARBA" id="ARBA00022692"/>
    </source>
</evidence>
<feature type="transmembrane region" description="Helical" evidence="6">
    <location>
        <begin position="50"/>
        <end position="75"/>
    </location>
</feature>
<dbReference type="InterPro" id="IPR005495">
    <property type="entry name" value="LptG/LptF_permease"/>
</dbReference>
<evidence type="ECO:0000256" key="1">
    <source>
        <dbReference type="ARBA" id="ARBA00004651"/>
    </source>
</evidence>
<evidence type="ECO:0000313" key="7">
    <source>
        <dbReference type="EMBL" id="GLR15212.1"/>
    </source>
</evidence>
<reference evidence="8" key="1">
    <citation type="journal article" date="2019" name="Int. J. Syst. Evol. Microbiol.">
        <title>The Global Catalogue of Microorganisms (GCM) 10K type strain sequencing project: providing services to taxonomists for standard genome sequencing and annotation.</title>
        <authorList>
            <consortium name="The Broad Institute Genomics Platform"/>
            <consortium name="The Broad Institute Genome Sequencing Center for Infectious Disease"/>
            <person name="Wu L."/>
            <person name="Ma J."/>
        </authorList>
    </citation>
    <scope>NUCLEOTIDE SEQUENCE [LARGE SCALE GENOMIC DNA]</scope>
    <source>
        <strain evidence="8">NBRC 110044</strain>
    </source>
</reference>